<dbReference type="InterPro" id="IPR024495">
    <property type="entry name" value="DUF2771"/>
</dbReference>
<proteinExistence type="predicted"/>
<keyword evidence="1" id="KW-0732">Signal</keyword>
<sequence length="189" mass="19635">MRTAPPAATARRWRRLAGPLAVLTAGAVLAGCTAPRPDVTFYGNRVAVDIGPTLWCAVDTSALTVSCPDPDPDDIARLDLRAGDSVTISVDPQIGNTPWTAYVQFRAPDGTVTEARSELFSDGRLAYTVTPPTPADQVVRVEVQSGFVPTGTAGNTDVQFAATRTWVLLARGTTATAGSTPAGNAPASP</sequence>
<evidence type="ECO:0008006" key="4">
    <source>
        <dbReference type="Google" id="ProtNLM"/>
    </source>
</evidence>
<name>A0A917SM50_9ACTN</name>
<keyword evidence="3" id="KW-1185">Reference proteome</keyword>
<dbReference type="Pfam" id="PF10969">
    <property type="entry name" value="DUF2771"/>
    <property type="match status" value="1"/>
</dbReference>
<reference evidence="2" key="1">
    <citation type="journal article" date="2014" name="Int. J. Syst. Evol. Microbiol.">
        <title>Complete genome sequence of Corynebacterium casei LMG S-19264T (=DSM 44701T), isolated from a smear-ripened cheese.</title>
        <authorList>
            <consortium name="US DOE Joint Genome Institute (JGI-PGF)"/>
            <person name="Walter F."/>
            <person name="Albersmeier A."/>
            <person name="Kalinowski J."/>
            <person name="Ruckert C."/>
        </authorList>
    </citation>
    <scope>NUCLEOTIDE SEQUENCE</scope>
    <source>
        <strain evidence="2">CGMCC 4.7308</strain>
    </source>
</reference>
<reference evidence="2" key="2">
    <citation type="submission" date="2020-09" db="EMBL/GenBank/DDBJ databases">
        <authorList>
            <person name="Sun Q."/>
            <person name="Zhou Y."/>
        </authorList>
    </citation>
    <scope>NUCLEOTIDE SEQUENCE</scope>
    <source>
        <strain evidence="2">CGMCC 4.7308</strain>
    </source>
</reference>
<organism evidence="2 3">
    <name type="scientific">Nakamurella endophytica</name>
    <dbReference type="NCBI Taxonomy" id="1748367"/>
    <lineage>
        <taxon>Bacteria</taxon>
        <taxon>Bacillati</taxon>
        <taxon>Actinomycetota</taxon>
        <taxon>Actinomycetes</taxon>
        <taxon>Nakamurellales</taxon>
        <taxon>Nakamurellaceae</taxon>
        <taxon>Nakamurella</taxon>
    </lineage>
</organism>
<dbReference type="PROSITE" id="PS51257">
    <property type="entry name" value="PROKAR_LIPOPROTEIN"/>
    <property type="match status" value="1"/>
</dbReference>
<feature type="signal peptide" evidence="1">
    <location>
        <begin position="1"/>
        <end position="30"/>
    </location>
</feature>
<dbReference type="AlphaFoldDB" id="A0A917SM50"/>
<evidence type="ECO:0000256" key="1">
    <source>
        <dbReference type="SAM" id="SignalP"/>
    </source>
</evidence>
<gene>
    <name evidence="2" type="ORF">GCM10011594_05460</name>
</gene>
<dbReference type="RefSeq" id="WP_188939912.1">
    <property type="nucleotide sequence ID" value="NZ_BMNA01000001.1"/>
</dbReference>
<comment type="caution">
    <text evidence="2">The sequence shown here is derived from an EMBL/GenBank/DDBJ whole genome shotgun (WGS) entry which is preliminary data.</text>
</comment>
<dbReference type="Proteomes" id="UP000655208">
    <property type="component" value="Unassembled WGS sequence"/>
</dbReference>
<evidence type="ECO:0000313" key="3">
    <source>
        <dbReference type="Proteomes" id="UP000655208"/>
    </source>
</evidence>
<evidence type="ECO:0000313" key="2">
    <source>
        <dbReference type="EMBL" id="GGL88741.1"/>
    </source>
</evidence>
<accession>A0A917SM50</accession>
<protein>
    <recommendedName>
        <fullName evidence="4">DUF2771 family protein</fullName>
    </recommendedName>
</protein>
<dbReference type="EMBL" id="BMNA01000001">
    <property type="protein sequence ID" value="GGL88741.1"/>
    <property type="molecule type" value="Genomic_DNA"/>
</dbReference>
<feature type="chain" id="PRO_5038735086" description="DUF2771 family protein" evidence="1">
    <location>
        <begin position="31"/>
        <end position="189"/>
    </location>
</feature>